<keyword evidence="7" id="KW-0460">Magnesium</keyword>
<accession>A0A953L9N8</accession>
<feature type="domain" description="GHMP kinase C-terminal" evidence="12">
    <location>
        <begin position="283"/>
        <end position="361"/>
    </location>
</feature>
<dbReference type="InterPro" id="IPR006206">
    <property type="entry name" value="Mevalonate/galactokinase"/>
</dbReference>
<keyword evidence="5" id="KW-0418">Kinase</keyword>
<dbReference type="PRINTS" id="PR00473">
    <property type="entry name" value="GALCTOKINASE"/>
</dbReference>
<dbReference type="Pfam" id="PF08544">
    <property type="entry name" value="GHMP_kinases_C"/>
    <property type="match status" value="1"/>
</dbReference>
<evidence type="ECO:0000256" key="6">
    <source>
        <dbReference type="ARBA" id="ARBA00022840"/>
    </source>
</evidence>
<evidence type="ECO:0000256" key="1">
    <source>
        <dbReference type="ARBA" id="ARBA00006566"/>
    </source>
</evidence>
<comment type="similarity">
    <text evidence="1">Belongs to the GHMP kinase family. GalK subfamily.</text>
</comment>
<name>A0A953L9N8_9BACT</name>
<dbReference type="Gene3D" id="3.30.70.890">
    <property type="entry name" value="GHMP kinase, C-terminal domain"/>
    <property type="match status" value="1"/>
</dbReference>
<dbReference type="Pfam" id="PF00288">
    <property type="entry name" value="GHMP_kinases_N"/>
    <property type="match status" value="1"/>
</dbReference>
<dbReference type="Pfam" id="PF10509">
    <property type="entry name" value="GalKase_gal_bdg"/>
    <property type="match status" value="1"/>
</dbReference>
<dbReference type="SUPFAM" id="SSF54211">
    <property type="entry name" value="Ribosomal protein S5 domain 2-like"/>
    <property type="match status" value="1"/>
</dbReference>
<dbReference type="FunFam" id="3.30.70.890:FF:000001">
    <property type="entry name" value="Galactokinase"/>
    <property type="match status" value="1"/>
</dbReference>
<evidence type="ECO:0000256" key="2">
    <source>
        <dbReference type="ARBA" id="ARBA00022679"/>
    </source>
</evidence>
<dbReference type="Gene3D" id="3.30.230.10">
    <property type="match status" value="1"/>
</dbReference>
<dbReference type="InterPro" id="IPR036554">
    <property type="entry name" value="GHMP_kinase_C_sf"/>
</dbReference>
<evidence type="ECO:0000256" key="5">
    <source>
        <dbReference type="ARBA" id="ARBA00022777"/>
    </source>
</evidence>
<reference evidence="14" key="1">
    <citation type="submission" date="2021-06" db="EMBL/GenBank/DDBJ databases">
        <title>44 bacteria genomes isolated from Dapeng, Shenzhen.</title>
        <authorList>
            <person name="Zheng W."/>
            <person name="Yu S."/>
            <person name="Huang Y."/>
        </authorList>
    </citation>
    <scope>NUCLEOTIDE SEQUENCE</scope>
    <source>
        <strain evidence="14">DP5N28-2</strain>
    </source>
</reference>
<keyword evidence="3" id="KW-0479">Metal-binding</keyword>
<dbReference type="PANTHER" id="PTHR10457">
    <property type="entry name" value="MEVALONATE KINASE/GALACTOKINASE"/>
    <property type="match status" value="1"/>
</dbReference>
<dbReference type="InterPro" id="IPR006203">
    <property type="entry name" value="GHMP_knse_ATP-bd_CS"/>
</dbReference>
<dbReference type="InterPro" id="IPR019741">
    <property type="entry name" value="Galactokinase_CS"/>
</dbReference>
<dbReference type="InterPro" id="IPR014721">
    <property type="entry name" value="Ribsml_uS5_D2-typ_fold_subgr"/>
</dbReference>
<dbReference type="GO" id="GO:0005524">
    <property type="term" value="F:ATP binding"/>
    <property type="evidence" value="ECO:0007669"/>
    <property type="project" value="UniProtKB-UniRule"/>
</dbReference>
<dbReference type="GO" id="GO:0005829">
    <property type="term" value="C:cytosol"/>
    <property type="evidence" value="ECO:0007669"/>
    <property type="project" value="TreeGrafter"/>
</dbReference>
<dbReference type="AlphaFoldDB" id="A0A953L9N8"/>
<evidence type="ECO:0000259" key="12">
    <source>
        <dbReference type="Pfam" id="PF08544"/>
    </source>
</evidence>
<organism evidence="14 15">
    <name type="scientific">Membranihabitans marinus</name>
    <dbReference type="NCBI Taxonomy" id="1227546"/>
    <lineage>
        <taxon>Bacteria</taxon>
        <taxon>Pseudomonadati</taxon>
        <taxon>Bacteroidota</taxon>
        <taxon>Saprospiria</taxon>
        <taxon>Saprospirales</taxon>
        <taxon>Saprospiraceae</taxon>
        <taxon>Membranihabitans</taxon>
    </lineage>
</organism>
<dbReference type="InterPro" id="IPR019539">
    <property type="entry name" value="GalKase_N"/>
</dbReference>
<comment type="caution">
    <text evidence="14">The sequence shown here is derived from an EMBL/GenBank/DDBJ whole genome shotgun (WGS) entry which is preliminary data.</text>
</comment>
<keyword evidence="8" id="KW-0299">Galactose metabolism</keyword>
<dbReference type="PANTHER" id="PTHR10457:SF7">
    <property type="entry name" value="GALACTOKINASE-RELATED"/>
    <property type="match status" value="1"/>
</dbReference>
<dbReference type="InterPro" id="IPR013750">
    <property type="entry name" value="GHMP_kinase_C_dom"/>
</dbReference>
<evidence type="ECO:0000256" key="3">
    <source>
        <dbReference type="ARBA" id="ARBA00022723"/>
    </source>
</evidence>
<evidence type="ECO:0000313" key="15">
    <source>
        <dbReference type="Proteomes" id="UP000753961"/>
    </source>
</evidence>
<dbReference type="PROSITE" id="PS00106">
    <property type="entry name" value="GALACTOKINASE"/>
    <property type="match status" value="1"/>
</dbReference>
<keyword evidence="9" id="KW-0119">Carbohydrate metabolism</keyword>
<dbReference type="SUPFAM" id="SSF55060">
    <property type="entry name" value="GHMP Kinase, C-terminal domain"/>
    <property type="match status" value="1"/>
</dbReference>
<dbReference type="PRINTS" id="PR00959">
    <property type="entry name" value="MEVGALKINASE"/>
</dbReference>
<keyword evidence="2 14" id="KW-0808">Transferase</keyword>
<keyword evidence="15" id="KW-1185">Reference proteome</keyword>
<dbReference type="InterPro" id="IPR020568">
    <property type="entry name" value="Ribosomal_Su5_D2-typ_SF"/>
</dbReference>
<protein>
    <recommendedName>
        <fullName evidence="10">Galactokinase</fullName>
        <ecNumber evidence="10">2.7.1.6</ecNumber>
    </recommendedName>
</protein>
<keyword evidence="4" id="KW-0547">Nucleotide-binding</keyword>
<evidence type="ECO:0000259" key="13">
    <source>
        <dbReference type="Pfam" id="PF10509"/>
    </source>
</evidence>
<evidence type="ECO:0000259" key="11">
    <source>
        <dbReference type="Pfam" id="PF00288"/>
    </source>
</evidence>
<sequence>MPENKQDLKTKHERRFGKPDCEVWTPGRINLIGEHTDYNNGYVLPAAIDSGISFLFSLNSDEEQFELYSANLDQYESFRREDGKLPPQNWAKYLQALIQLLREEDITVPGFSVSLSSSIPTGGGLSSSAALNAGFILAINKIGNHEWSIKKMARLAQYTEHRIGVRVGIMDPYAILAGKKNHFIKIDCRTNTYERIPADMKGHVLLLLDTGISHDLADSEYNERRQTCENILYAAQHFRDVKDVSALTDEDLVRIRSHYPDLSTAEVEYVLAENQRVIDVVGALTDGNMDEVGQLMYQSHAGLRDQYRVSCDELDFLVDQAQSHAIPGARMMGGGFGGSTINLLPEIQLKSFVEEVTRAYYSQFGWQPTCLLVHPADGGRLGAY</sequence>
<dbReference type="PROSITE" id="PS00627">
    <property type="entry name" value="GHMP_KINASES_ATP"/>
    <property type="match status" value="1"/>
</dbReference>
<dbReference type="GO" id="GO:0004335">
    <property type="term" value="F:galactokinase activity"/>
    <property type="evidence" value="ECO:0007669"/>
    <property type="project" value="UniProtKB-UniRule"/>
</dbReference>
<dbReference type="InterPro" id="IPR000705">
    <property type="entry name" value="Galactokinase"/>
</dbReference>
<feature type="domain" description="GHMP kinase N-terminal" evidence="11">
    <location>
        <begin position="93"/>
        <end position="178"/>
    </location>
</feature>
<dbReference type="PIRSF" id="PIRSF000530">
    <property type="entry name" value="Galactokinase"/>
    <property type="match status" value="1"/>
</dbReference>
<evidence type="ECO:0000256" key="8">
    <source>
        <dbReference type="ARBA" id="ARBA00023144"/>
    </source>
</evidence>
<dbReference type="EC" id="2.7.1.6" evidence="10"/>
<gene>
    <name evidence="14" type="primary">galK</name>
    <name evidence="14" type="ORF">KUV50_01780</name>
</gene>
<evidence type="ECO:0000313" key="14">
    <source>
        <dbReference type="EMBL" id="MBY5956846.1"/>
    </source>
</evidence>
<dbReference type="GO" id="GO:0046872">
    <property type="term" value="F:metal ion binding"/>
    <property type="evidence" value="ECO:0007669"/>
    <property type="project" value="UniProtKB-KW"/>
</dbReference>
<keyword evidence="6" id="KW-0067">ATP-binding</keyword>
<proteinExistence type="inferred from homology"/>
<dbReference type="NCBIfam" id="TIGR00131">
    <property type="entry name" value="gal_kin"/>
    <property type="match status" value="1"/>
</dbReference>
<dbReference type="EMBL" id="JAHVHU010000002">
    <property type="protein sequence ID" value="MBY5956846.1"/>
    <property type="molecule type" value="Genomic_DNA"/>
</dbReference>
<feature type="domain" description="Galactokinase N-terminal" evidence="13">
    <location>
        <begin position="11"/>
        <end position="54"/>
    </location>
</feature>
<dbReference type="GO" id="GO:0006012">
    <property type="term" value="P:galactose metabolic process"/>
    <property type="evidence" value="ECO:0007669"/>
    <property type="project" value="UniProtKB-UniRule"/>
</dbReference>
<dbReference type="RefSeq" id="WP_222578366.1">
    <property type="nucleotide sequence ID" value="NZ_JAHVHU010000002.1"/>
</dbReference>
<evidence type="ECO:0000256" key="9">
    <source>
        <dbReference type="ARBA" id="ARBA00023277"/>
    </source>
</evidence>
<evidence type="ECO:0000256" key="7">
    <source>
        <dbReference type="ARBA" id="ARBA00022842"/>
    </source>
</evidence>
<dbReference type="Proteomes" id="UP000753961">
    <property type="component" value="Unassembled WGS sequence"/>
</dbReference>
<dbReference type="InterPro" id="IPR006204">
    <property type="entry name" value="GHMP_kinase_N_dom"/>
</dbReference>
<evidence type="ECO:0000256" key="10">
    <source>
        <dbReference type="NCBIfam" id="TIGR00131"/>
    </source>
</evidence>
<evidence type="ECO:0000256" key="4">
    <source>
        <dbReference type="ARBA" id="ARBA00022741"/>
    </source>
</evidence>